<evidence type="ECO:0000256" key="1">
    <source>
        <dbReference type="SAM" id="MobiDB-lite"/>
    </source>
</evidence>
<keyword evidence="2" id="KW-0732">Signal</keyword>
<evidence type="ECO:0000313" key="5">
    <source>
        <dbReference type="Proteomes" id="UP001204798"/>
    </source>
</evidence>
<evidence type="ECO:0000259" key="3">
    <source>
        <dbReference type="Pfam" id="PF04773"/>
    </source>
</evidence>
<feature type="region of interest" description="Disordered" evidence="1">
    <location>
        <begin position="166"/>
        <end position="188"/>
    </location>
</feature>
<dbReference type="RefSeq" id="WP_259095036.1">
    <property type="nucleotide sequence ID" value="NZ_CP130454.1"/>
</dbReference>
<dbReference type="Proteomes" id="UP001204798">
    <property type="component" value="Unassembled WGS sequence"/>
</dbReference>
<protein>
    <recommendedName>
        <fullName evidence="3">FecR protein domain-containing protein</fullName>
    </recommendedName>
</protein>
<name>A0ABT2ELZ4_9BACT</name>
<comment type="caution">
    <text evidence="4">The sequence shown here is derived from an EMBL/GenBank/DDBJ whole genome shotgun (WGS) entry which is preliminary data.</text>
</comment>
<feature type="compositionally biased region" description="Pro residues" evidence="1">
    <location>
        <begin position="243"/>
        <end position="252"/>
    </location>
</feature>
<evidence type="ECO:0000256" key="2">
    <source>
        <dbReference type="SAM" id="SignalP"/>
    </source>
</evidence>
<proteinExistence type="predicted"/>
<gene>
    <name evidence="4" type="ORF">M2350_001363</name>
</gene>
<feature type="compositionally biased region" description="Polar residues" evidence="1">
    <location>
        <begin position="218"/>
        <end position="232"/>
    </location>
</feature>
<feature type="chain" id="PRO_5046154476" description="FecR protein domain-containing protein" evidence="2">
    <location>
        <begin position="20"/>
        <end position="534"/>
    </location>
</feature>
<feature type="compositionally biased region" description="Pro residues" evidence="1">
    <location>
        <begin position="170"/>
        <end position="182"/>
    </location>
</feature>
<dbReference type="InterPro" id="IPR006860">
    <property type="entry name" value="FecR"/>
</dbReference>
<dbReference type="Gene3D" id="2.60.120.1440">
    <property type="match status" value="1"/>
</dbReference>
<dbReference type="PANTHER" id="PTHR38731">
    <property type="entry name" value="LIPL45-RELATED LIPOPROTEIN-RELATED"/>
    <property type="match status" value="1"/>
</dbReference>
<dbReference type="Pfam" id="PF04773">
    <property type="entry name" value="FecR"/>
    <property type="match status" value="1"/>
</dbReference>
<reference evidence="4 5" key="1">
    <citation type="submission" date="2022-08" db="EMBL/GenBank/DDBJ databases">
        <title>Bacterial and archaeal communities from various locations to study Microbial Dark Matter (Phase II).</title>
        <authorList>
            <person name="Stepanauskas R."/>
        </authorList>
    </citation>
    <scope>NUCLEOTIDE SEQUENCE [LARGE SCALE GENOMIC DNA]</scope>
    <source>
        <strain evidence="4 5">PD1</strain>
    </source>
</reference>
<feature type="region of interest" description="Disordered" evidence="1">
    <location>
        <begin position="218"/>
        <end position="254"/>
    </location>
</feature>
<accession>A0ABT2ELZ4</accession>
<feature type="signal peptide" evidence="2">
    <location>
        <begin position="1"/>
        <end position="19"/>
    </location>
</feature>
<dbReference type="EMBL" id="JANUCP010000002">
    <property type="protein sequence ID" value="MCS3918963.1"/>
    <property type="molecule type" value="Genomic_DNA"/>
</dbReference>
<keyword evidence="5" id="KW-1185">Reference proteome</keyword>
<organism evidence="4 5">
    <name type="scientific">Candidatus Fervidibacter sacchari</name>
    <dbReference type="NCBI Taxonomy" id="1448929"/>
    <lineage>
        <taxon>Bacteria</taxon>
        <taxon>Candidatus Fervidibacterota</taxon>
        <taxon>Candidatus Fervidibacter</taxon>
    </lineage>
</organism>
<feature type="domain" description="FecR protein" evidence="3">
    <location>
        <begin position="54"/>
        <end position="145"/>
    </location>
</feature>
<evidence type="ECO:0000313" key="4">
    <source>
        <dbReference type="EMBL" id="MCS3918963.1"/>
    </source>
</evidence>
<sequence length="534" mass="58400">MRRLWLIALLGVWTGMGWAQQATITAVVRVVEHQRKGTAQWLTSKVGTTLENGDRVRTGKRSYAEVTFTDKSVVKLNERSELTVASTAAGKQDMELHRGSLWARFVKGSQATIKAKTTVAAVRGTEILIAISPEGMVLVRVLRGVLDILLPSGQSVTVISGQQIIVSPDPTAPPPSPAPAPSPQYGSDLRLTDTPFTESLVSGSQVFVTTGAQDFTEIQRTDPAQSSVNPTISPEVPGGAPVGPTPPPPTPPQTGGLEVNVRSRQFGLEATGLSLTSDRRPRTLYGVRLRPSGTTGPFFFALSWQPVNIAGTTRSRWTETYITYKDERFGTFRIGRQWLSQSPVNATLVGKLLISDIADAVSWQHRFGATNVTIAYLYDGQPDLNKFFGKPAGGRRQGFYLRLAQPVLRGVVGLSTMKVRSGTVGYALDLSLPILPNEVDIYGEIGRNSLQRSNFYTIGLYFPGLYQRYDTDLFIEYTKAPRNLPDFLTVRLFQTILPNLRFVFIGARRGDEATNGSGVDWTVGLIYSTSFALQ</sequence>